<evidence type="ECO:0000313" key="3">
    <source>
        <dbReference type="Proteomes" id="UP000018144"/>
    </source>
</evidence>
<evidence type="ECO:0000313" key="2">
    <source>
        <dbReference type="EMBL" id="CCX09464.1"/>
    </source>
</evidence>
<feature type="compositionally biased region" description="Basic and acidic residues" evidence="1">
    <location>
        <begin position="108"/>
        <end position="118"/>
    </location>
</feature>
<organism evidence="2 3">
    <name type="scientific">Pyronema omphalodes (strain CBS 100304)</name>
    <name type="common">Pyronema confluens</name>
    <dbReference type="NCBI Taxonomy" id="1076935"/>
    <lineage>
        <taxon>Eukaryota</taxon>
        <taxon>Fungi</taxon>
        <taxon>Dikarya</taxon>
        <taxon>Ascomycota</taxon>
        <taxon>Pezizomycotina</taxon>
        <taxon>Pezizomycetes</taxon>
        <taxon>Pezizales</taxon>
        <taxon>Pyronemataceae</taxon>
        <taxon>Pyronema</taxon>
    </lineage>
</organism>
<name>U4L874_PYROM</name>
<feature type="region of interest" description="Disordered" evidence="1">
    <location>
        <begin position="94"/>
        <end position="130"/>
    </location>
</feature>
<dbReference type="OrthoDB" id="10508285at2759"/>
<proteinExistence type="predicted"/>
<feature type="compositionally biased region" description="Polar residues" evidence="1">
    <location>
        <begin position="144"/>
        <end position="156"/>
    </location>
</feature>
<accession>U4L874</accession>
<feature type="region of interest" description="Disordered" evidence="1">
    <location>
        <begin position="144"/>
        <end position="180"/>
    </location>
</feature>
<dbReference type="EMBL" id="HF935465">
    <property type="protein sequence ID" value="CCX09464.1"/>
    <property type="molecule type" value="Genomic_DNA"/>
</dbReference>
<protein>
    <submittedName>
        <fullName evidence="2">Uncharacterized protein</fullName>
    </submittedName>
</protein>
<dbReference type="AlphaFoldDB" id="U4L874"/>
<sequence length="180" mass="19609">MFENFAFPSVDLDSTRSANAPSPMDQAPINQARPRKTAALYIPMHISKLNEPLTPPMSPLHSPGVSPSDSESCYTYFNAPSHDALTSTLLSLALSPASPDTSDDESCEPEKKPFEDVRRKRQSMARMQTSDDLLRQLGELVKSVSSPSCRKQSSGSALAEASGVRKNRSRDVTKRRVAAA</sequence>
<dbReference type="Proteomes" id="UP000018144">
    <property type="component" value="Unassembled WGS sequence"/>
</dbReference>
<keyword evidence="3" id="KW-1185">Reference proteome</keyword>
<feature type="region of interest" description="Disordered" evidence="1">
    <location>
        <begin position="1"/>
        <end position="29"/>
    </location>
</feature>
<evidence type="ECO:0000256" key="1">
    <source>
        <dbReference type="SAM" id="MobiDB-lite"/>
    </source>
</evidence>
<reference evidence="2 3" key="1">
    <citation type="journal article" date="2013" name="PLoS Genet.">
        <title>The genome and development-dependent transcriptomes of Pyronema confluens: a window into fungal evolution.</title>
        <authorList>
            <person name="Traeger S."/>
            <person name="Altegoer F."/>
            <person name="Freitag M."/>
            <person name="Gabaldon T."/>
            <person name="Kempken F."/>
            <person name="Kumar A."/>
            <person name="Marcet-Houben M."/>
            <person name="Poggeler S."/>
            <person name="Stajich J.E."/>
            <person name="Nowrousian M."/>
        </authorList>
    </citation>
    <scope>NUCLEOTIDE SEQUENCE [LARGE SCALE GENOMIC DNA]</scope>
    <source>
        <strain evidence="3">CBS 100304</strain>
        <tissue evidence="2">Vegetative mycelium</tissue>
    </source>
</reference>
<gene>
    <name evidence="2" type="ORF">PCON_09057</name>
</gene>